<sequence>MPTPVSLYDYALPAERIAQSPVEPRDSSRLLALDRKTGKTEHKVFRDIVDELKAGDLLVMNDSKVFKARLRGKRFKKEYEVFLLRPVPHEFVMEGASLWHALVRPGKLVHVGNDIEISGLKPKVVEKKPDGSVVLAFPIPESEVFAFCDQFGEVPVPPYVEKAPEDASKYQTVYAKETGSVAAPTAGFHFTPEIIEKLKGKGVEFQFVTLHVGLGTFRPVKAETLEEHVMHSEYVTISSETAQAINKAKAEGRRVIAVGTTTVRALEGVASTQPPAPSPQLPTNGYSGDVNMFITPGFDFKVIDALITNFHLPKSTLLVLVSAFAGREHVLAAYKEAIEKEYRFYSFGDAMFIR</sequence>
<reference evidence="14 15" key="1">
    <citation type="journal article" date="2016" name="Nat. Commun.">
        <title>Thousands of microbial genomes shed light on interconnected biogeochemical processes in an aquifer system.</title>
        <authorList>
            <person name="Anantharaman K."/>
            <person name="Brown C.T."/>
            <person name="Hug L.A."/>
            <person name="Sharon I."/>
            <person name="Castelle C.J."/>
            <person name="Probst A.J."/>
            <person name="Thomas B.C."/>
            <person name="Singh A."/>
            <person name="Wilkins M.J."/>
            <person name="Karaoz U."/>
            <person name="Brodie E.L."/>
            <person name="Williams K.H."/>
            <person name="Hubbard S.S."/>
            <person name="Banfield J.F."/>
        </authorList>
    </citation>
    <scope>NUCLEOTIDE SEQUENCE [LARGE SCALE GENOMIC DNA]</scope>
</reference>
<comment type="caution">
    <text evidence="14">The sequence shown here is derived from an EMBL/GenBank/DDBJ whole genome shotgun (WGS) entry which is preliminary data.</text>
</comment>
<evidence type="ECO:0000256" key="2">
    <source>
        <dbReference type="ARBA" id="ARBA00004691"/>
    </source>
</evidence>
<evidence type="ECO:0000256" key="7">
    <source>
        <dbReference type="ARBA" id="ARBA00022785"/>
    </source>
</evidence>
<keyword evidence="14" id="KW-0413">Isomerase</keyword>
<keyword evidence="6 13" id="KW-0949">S-adenosyl-L-methionine</keyword>
<evidence type="ECO:0000256" key="5">
    <source>
        <dbReference type="ARBA" id="ARBA00022679"/>
    </source>
</evidence>
<dbReference type="GO" id="GO:0051075">
    <property type="term" value="F:S-adenosylmethionine:tRNA ribosyltransferase-isomerase activity"/>
    <property type="evidence" value="ECO:0007669"/>
    <property type="project" value="UniProtKB-EC"/>
</dbReference>
<keyword evidence="7 13" id="KW-0671">Queuosine biosynthesis</keyword>
<proteinExistence type="inferred from homology"/>
<name>A0A1F7TMF7_9BACT</name>
<dbReference type="PANTHER" id="PTHR30307:SF0">
    <property type="entry name" value="S-ADENOSYLMETHIONINE:TRNA RIBOSYLTRANSFERASE-ISOMERASE"/>
    <property type="match status" value="1"/>
</dbReference>
<evidence type="ECO:0000256" key="1">
    <source>
        <dbReference type="ARBA" id="ARBA00004496"/>
    </source>
</evidence>
<evidence type="ECO:0000256" key="3">
    <source>
        <dbReference type="ARBA" id="ARBA00011245"/>
    </source>
</evidence>
<organism evidence="14 15">
    <name type="scientific">Candidatus Uhrbacteria bacterium RIFCSPHIGHO2_01_FULL_63_20</name>
    <dbReference type="NCBI Taxonomy" id="1802385"/>
    <lineage>
        <taxon>Bacteria</taxon>
        <taxon>Candidatus Uhriibacteriota</taxon>
    </lineage>
</organism>
<dbReference type="Gene3D" id="2.40.10.240">
    <property type="entry name" value="QueA-like"/>
    <property type="match status" value="1"/>
</dbReference>
<comment type="similarity">
    <text evidence="9 13">Belongs to the QueA family.</text>
</comment>
<evidence type="ECO:0000256" key="6">
    <source>
        <dbReference type="ARBA" id="ARBA00022691"/>
    </source>
</evidence>
<gene>
    <name evidence="13" type="primary">queA</name>
    <name evidence="14" type="ORF">A2856_03140</name>
</gene>
<evidence type="ECO:0000256" key="11">
    <source>
        <dbReference type="ARBA" id="ARBA00069325"/>
    </source>
</evidence>
<accession>A0A1F7TMF7</accession>
<comment type="subunit">
    <text evidence="3 13">Monomer.</text>
</comment>
<evidence type="ECO:0000256" key="8">
    <source>
        <dbReference type="ARBA" id="ARBA00052751"/>
    </source>
</evidence>
<protein>
    <recommendedName>
        <fullName evidence="11 13">S-adenosylmethionine:tRNA ribosyltransferase-isomerase</fullName>
        <ecNumber evidence="10 13">2.4.99.17</ecNumber>
    </recommendedName>
    <alternativeName>
        <fullName evidence="12 13">Queuosine biosynthesis protein QueA</fullName>
    </alternativeName>
</protein>
<dbReference type="GO" id="GO:0008616">
    <property type="term" value="P:tRNA queuosine(34) biosynthetic process"/>
    <property type="evidence" value="ECO:0007669"/>
    <property type="project" value="UniProtKB-UniRule"/>
</dbReference>
<evidence type="ECO:0000256" key="4">
    <source>
        <dbReference type="ARBA" id="ARBA00022490"/>
    </source>
</evidence>
<keyword evidence="5 13" id="KW-0808">Transferase</keyword>
<evidence type="ECO:0000256" key="10">
    <source>
        <dbReference type="ARBA" id="ARBA00066503"/>
    </source>
</evidence>
<evidence type="ECO:0000256" key="13">
    <source>
        <dbReference type="HAMAP-Rule" id="MF_00113"/>
    </source>
</evidence>
<dbReference type="EC" id="2.4.99.17" evidence="10 13"/>
<dbReference type="NCBIfam" id="TIGR00113">
    <property type="entry name" value="queA"/>
    <property type="match status" value="1"/>
</dbReference>
<dbReference type="AlphaFoldDB" id="A0A1F7TMF7"/>
<dbReference type="Proteomes" id="UP000177885">
    <property type="component" value="Unassembled WGS sequence"/>
</dbReference>
<dbReference type="InterPro" id="IPR036100">
    <property type="entry name" value="QueA_sf"/>
</dbReference>
<keyword evidence="4 13" id="KW-0963">Cytoplasm</keyword>
<dbReference type="STRING" id="1802385.A2856_03140"/>
<dbReference type="InterPro" id="IPR042119">
    <property type="entry name" value="QueA_dom2"/>
</dbReference>
<evidence type="ECO:0000313" key="15">
    <source>
        <dbReference type="Proteomes" id="UP000177885"/>
    </source>
</evidence>
<dbReference type="HAMAP" id="MF_00113">
    <property type="entry name" value="QueA"/>
    <property type="match status" value="1"/>
</dbReference>
<dbReference type="PANTHER" id="PTHR30307">
    <property type="entry name" value="S-ADENOSYLMETHIONINE:TRNA RIBOSYLTRANSFERASE-ISOMERASE"/>
    <property type="match status" value="1"/>
</dbReference>
<comment type="subcellular location">
    <subcellularLocation>
        <location evidence="1 13">Cytoplasm</location>
    </subcellularLocation>
</comment>
<evidence type="ECO:0000256" key="12">
    <source>
        <dbReference type="ARBA" id="ARBA00076160"/>
    </source>
</evidence>
<dbReference type="SUPFAM" id="SSF111337">
    <property type="entry name" value="QueA-like"/>
    <property type="match status" value="1"/>
</dbReference>
<evidence type="ECO:0000256" key="9">
    <source>
        <dbReference type="ARBA" id="ARBA00061210"/>
    </source>
</evidence>
<evidence type="ECO:0000313" key="14">
    <source>
        <dbReference type="EMBL" id="OGL66734.1"/>
    </source>
</evidence>
<dbReference type="InterPro" id="IPR042118">
    <property type="entry name" value="QueA_dom1"/>
</dbReference>
<dbReference type="FunFam" id="3.40.1780.10:FF:000001">
    <property type="entry name" value="S-adenosylmethionine:tRNA ribosyltransferase-isomerase"/>
    <property type="match status" value="1"/>
</dbReference>
<dbReference type="Pfam" id="PF02547">
    <property type="entry name" value="Queuosine_synth"/>
    <property type="match status" value="1"/>
</dbReference>
<comment type="function">
    <text evidence="13">Transfers and isomerizes the ribose moiety from AdoMet to the 7-aminomethyl group of 7-deazaguanine (preQ1-tRNA) to give epoxyqueuosine (oQ-tRNA).</text>
</comment>
<comment type="pathway">
    <text evidence="2 13">tRNA modification; tRNA-queuosine biosynthesis.</text>
</comment>
<dbReference type="GO" id="GO:0005737">
    <property type="term" value="C:cytoplasm"/>
    <property type="evidence" value="ECO:0007669"/>
    <property type="project" value="UniProtKB-SubCell"/>
</dbReference>
<dbReference type="Gene3D" id="3.40.1780.10">
    <property type="entry name" value="QueA-like"/>
    <property type="match status" value="1"/>
</dbReference>
<dbReference type="InterPro" id="IPR003699">
    <property type="entry name" value="QueA"/>
</dbReference>
<dbReference type="NCBIfam" id="NF001140">
    <property type="entry name" value="PRK00147.1"/>
    <property type="match status" value="1"/>
</dbReference>
<comment type="catalytic activity">
    <reaction evidence="8 13">
        <text>7-aminomethyl-7-carbaguanosine(34) in tRNA + S-adenosyl-L-methionine = epoxyqueuosine(34) in tRNA + adenine + L-methionine + 2 H(+)</text>
        <dbReference type="Rhea" id="RHEA:32155"/>
        <dbReference type="Rhea" id="RHEA-COMP:10342"/>
        <dbReference type="Rhea" id="RHEA-COMP:18582"/>
        <dbReference type="ChEBI" id="CHEBI:15378"/>
        <dbReference type="ChEBI" id="CHEBI:16708"/>
        <dbReference type="ChEBI" id="CHEBI:57844"/>
        <dbReference type="ChEBI" id="CHEBI:59789"/>
        <dbReference type="ChEBI" id="CHEBI:82833"/>
        <dbReference type="ChEBI" id="CHEBI:194443"/>
        <dbReference type="EC" id="2.4.99.17"/>
    </reaction>
</comment>
<dbReference type="UniPathway" id="UPA00392"/>
<dbReference type="EMBL" id="MGDT01000006">
    <property type="protein sequence ID" value="OGL66734.1"/>
    <property type="molecule type" value="Genomic_DNA"/>
</dbReference>